<dbReference type="Gene3D" id="3.10.150.10">
    <property type="entry name" value="DNA Polymerase III, subunit A, domain 2"/>
    <property type="match status" value="1"/>
</dbReference>
<reference evidence="14" key="1">
    <citation type="submission" date="2022-05" db="EMBL/GenBank/DDBJ databases">
        <title>Single-amplified genomics reveal most streamlined microbe among free-living bacteria.</title>
        <authorList>
            <person name="Roda-Garcia J."/>
            <person name="Haro-Moreno J.M."/>
            <person name="Rodriguez-Valera F."/>
            <person name="Almagro-Moreno S."/>
            <person name="Lopez-Perez M."/>
        </authorList>
    </citation>
    <scope>NUCLEOTIDE SEQUENCE</scope>
    <source>
        <strain evidence="14">TMED112-D2-2</strain>
    </source>
</reference>
<evidence type="ECO:0000256" key="7">
    <source>
        <dbReference type="ARBA" id="ARBA00022705"/>
    </source>
</evidence>
<dbReference type="AlphaFoldDB" id="A0A9Q8TYJ5"/>
<dbReference type="InterPro" id="IPR001001">
    <property type="entry name" value="DNA_polIII_beta"/>
</dbReference>
<dbReference type="Proteomes" id="UP001056381">
    <property type="component" value="Chromosome"/>
</dbReference>
<dbReference type="Pfam" id="PF02767">
    <property type="entry name" value="DNA_pol3_beta_2"/>
    <property type="match status" value="1"/>
</dbReference>
<dbReference type="InterPro" id="IPR046938">
    <property type="entry name" value="DNA_clamp_sf"/>
</dbReference>
<comment type="function">
    <text evidence="10">Confers DNA tethering and processivity to DNA polymerases and other proteins. Acts as a clamp, forming a ring around DNA (a reaction catalyzed by the clamp-loading complex) which diffuses in an ATP-independent manner freely and bidirectionally along dsDNA. Initially characterized for its ability to contact the catalytic subunit of DNA polymerase III (Pol III), a complex, multichain enzyme responsible for most of the replicative synthesis in bacteria; Pol III exhibits 3'-5' exonuclease proofreading activity. The beta chain is required for initiation of replication as well as for processivity of DNA replication.</text>
</comment>
<dbReference type="GO" id="GO:0009360">
    <property type="term" value="C:DNA polymerase III complex"/>
    <property type="evidence" value="ECO:0007669"/>
    <property type="project" value="InterPro"/>
</dbReference>
<evidence type="ECO:0000256" key="5">
    <source>
        <dbReference type="ARBA" id="ARBA00022679"/>
    </source>
</evidence>
<dbReference type="GO" id="GO:0008408">
    <property type="term" value="F:3'-5' exonuclease activity"/>
    <property type="evidence" value="ECO:0007669"/>
    <property type="project" value="InterPro"/>
</dbReference>
<evidence type="ECO:0000256" key="10">
    <source>
        <dbReference type="PIRNR" id="PIRNR000804"/>
    </source>
</evidence>
<keyword evidence="8 10" id="KW-0239">DNA-directed DNA polymerase</keyword>
<sequence>MKFNLEKKDIDSALLSLSAVADKKQTLPVLSNILIKAHENRLNMLSTDLEIELEMDVENVVIEEPGEITIPAKKASDIVKELPDGKISFSLEEGEKFKIKTSTGEYNLVTMEASSFPEFSSTEIENAHEINSEELIELFQMTSFAMGNQDWRHYLNGTYIECAMGSLKMVATDAHRLAMYKKEFSAEAEFNGIIPRKTCMELMRILPKENEKIKFSIDQNRIVFSSSNFIFKSKLIDANFPNYNQVIPSGDSIEIKVNREELLDIVSRVSVLSNDKFKGVKLKSDGNLLKIFSSNNDQESAEEELELEVANEGFEIAFNVNYLREMLNTIEDKSISIQSFGNEKSALMKTLNNDRVLVLMPVRL</sequence>
<dbReference type="CDD" id="cd00140">
    <property type="entry name" value="beta_clamp"/>
    <property type="match status" value="1"/>
</dbReference>
<accession>A0A9Q8TYJ5</accession>
<evidence type="ECO:0000256" key="3">
    <source>
        <dbReference type="ARBA" id="ARBA00021035"/>
    </source>
</evidence>
<name>A0A9Q8TYJ5_9GAMM</name>
<evidence type="ECO:0000256" key="1">
    <source>
        <dbReference type="ARBA" id="ARBA00004496"/>
    </source>
</evidence>
<evidence type="ECO:0000259" key="11">
    <source>
        <dbReference type="Pfam" id="PF00712"/>
    </source>
</evidence>
<evidence type="ECO:0000256" key="4">
    <source>
        <dbReference type="ARBA" id="ARBA00022490"/>
    </source>
</evidence>
<evidence type="ECO:0000256" key="9">
    <source>
        <dbReference type="ARBA" id="ARBA00023125"/>
    </source>
</evidence>
<dbReference type="NCBIfam" id="TIGR00663">
    <property type="entry name" value="dnan"/>
    <property type="match status" value="1"/>
</dbReference>
<dbReference type="PANTHER" id="PTHR30478:SF0">
    <property type="entry name" value="BETA SLIDING CLAMP"/>
    <property type="match status" value="1"/>
</dbReference>
<dbReference type="Pfam" id="PF02768">
    <property type="entry name" value="DNA_pol3_beta_3"/>
    <property type="match status" value="1"/>
</dbReference>
<dbReference type="Gene3D" id="3.70.10.10">
    <property type="match status" value="1"/>
</dbReference>
<keyword evidence="6 10" id="KW-0548">Nucleotidyltransferase</keyword>
<keyword evidence="7 10" id="KW-0235">DNA replication</keyword>
<dbReference type="PIRSF" id="PIRSF000804">
    <property type="entry name" value="DNA_pol_III_b"/>
    <property type="match status" value="1"/>
</dbReference>
<comment type="subunit">
    <text evidence="10">Forms a ring-shaped head-to-tail homodimer around DNA.</text>
</comment>
<evidence type="ECO:0000256" key="2">
    <source>
        <dbReference type="ARBA" id="ARBA00010752"/>
    </source>
</evidence>
<dbReference type="GO" id="GO:0003887">
    <property type="term" value="F:DNA-directed DNA polymerase activity"/>
    <property type="evidence" value="ECO:0007669"/>
    <property type="project" value="UniProtKB-UniRule"/>
</dbReference>
<dbReference type="InterPro" id="IPR022637">
    <property type="entry name" value="DNA_polIII_beta_cen"/>
</dbReference>
<comment type="subcellular location">
    <subcellularLocation>
        <location evidence="1 10">Cytoplasm</location>
    </subcellularLocation>
</comment>
<protein>
    <recommendedName>
        <fullName evidence="3 10">Beta sliding clamp</fullName>
    </recommendedName>
</protein>
<keyword evidence="9" id="KW-0238">DNA-binding</keyword>
<evidence type="ECO:0000313" key="14">
    <source>
        <dbReference type="EMBL" id="URQ63186.1"/>
    </source>
</evidence>
<dbReference type="Pfam" id="PF00712">
    <property type="entry name" value="DNA_pol3_beta"/>
    <property type="match status" value="1"/>
</dbReference>
<proteinExistence type="inferred from homology"/>
<evidence type="ECO:0000256" key="8">
    <source>
        <dbReference type="ARBA" id="ARBA00022932"/>
    </source>
</evidence>
<dbReference type="GO" id="GO:0003677">
    <property type="term" value="F:DNA binding"/>
    <property type="evidence" value="ECO:0007669"/>
    <property type="project" value="UniProtKB-UniRule"/>
</dbReference>
<keyword evidence="5 10" id="KW-0808">Transferase</keyword>
<evidence type="ECO:0000259" key="13">
    <source>
        <dbReference type="Pfam" id="PF02768"/>
    </source>
</evidence>
<dbReference type="InterPro" id="IPR022634">
    <property type="entry name" value="DNA_polIII_beta_N"/>
</dbReference>
<dbReference type="EMBL" id="CP097966">
    <property type="protein sequence ID" value="URQ63186.1"/>
    <property type="molecule type" value="Genomic_DNA"/>
</dbReference>
<organism evidence="14 15">
    <name type="scientific">SAR86 cluster bacterium</name>
    <dbReference type="NCBI Taxonomy" id="2030880"/>
    <lineage>
        <taxon>Bacteria</taxon>
        <taxon>Pseudomonadati</taxon>
        <taxon>Pseudomonadota</taxon>
        <taxon>Gammaproteobacteria</taxon>
        <taxon>SAR86 cluster</taxon>
    </lineage>
</organism>
<keyword evidence="15" id="KW-1185">Reference proteome</keyword>
<evidence type="ECO:0000256" key="6">
    <source>
        <dbReference type="ARBA" id="ARBA00022695"/>
    </source>
</evidence>
<keyword evidence="4 10" id="KW-0963">Cytoplasm</keyword>
<gene>
    <name evidence="14" type="primary">dnaN</name>
    <name evidence="14" type="ORF">M9B40_00015</name>
</gene>
<feature type="domain" description="DNA polymerase III beta sliding clamp N-terminal" evidence="11">
    <location>
        <begin position="1"/>
        <end position="118"/>
    </location>
</feature>
<dbReference type="GO" id="GO:0005737">
    <property type="term" value="C:cytoplasm"/>
    <property type="evidence" value="ECO:0007669"/>
    <property type="project" value="UniProtKB-SubCell"/>
</dbReference>
<evidence type="ECO:0000313" key="15">
    <source>
        <dbReference type="Proteomes" id="UP001056381"/>
    </source>
</evidence>
<feature type="domain" description="DNA polymerase III beta sliding clamp central" evidence="12">
    <location>
        <begin position="129"/>
        <end position="242"/>
    </location>
</feature>
<dbReference type="GO" id="GO:0006271">
    <property type="term" value="P:DNA strand elongation involved in DNA replication"/>
    <property type="evidence" value="ECO:0007669"/>
    <property type="project" value="TreeGrafter"/>
</dbReference>
<comment type="similarity">
    <text evidence="2 10">Belongs to the beta sliding clamp family.</text>
</comment>
<feature type="domain" description="DNA polymerase III beta sliding clamp C-terminal" evidence="13">
    <location>
        <begin position="245"/>
        <end position="362"/>
    </location>
</feature>
<dbReference type="InterPro" id="IPR022635">
    <property type="entry name" value="DNA_polIII_beta_C"/>
</dbReference>
<dbReference type="SUPFAM" id="SSF55979">
    <property type="entry name" value="DNA clamp"/>
    <property type="match status" value="3"/>
</dbReference>
<evidence type="ECO:0000259" key="12">
    <source>
        <dbReference type="Pfam" id="PF02767"/>
    </source>
</evidence>
<dbReference type="SMART" id="SM00480">
    <property type="entry name" value="POL3Bc"/>
    <property type="match status" value="1"/>
</dbReference>
<dbReference type="PANTHER" id="PTHR30478">
    <property type="entry name" value="DNA POLYMERASE III SUBUNIT BETA"/>
    <property type="match status" value="1"/>
</dbReference>